<keyword evidence="1" id="KW-0808">Transferase</keyword>
<evidence type="ECO:0000313" key="6">
    <source>
        <dbReference type="Proteomes" id="UP001148018"/>
    </source>
</evidence>
<dbReference type="Gene3D" id="3.40.50.10240">
    <property type="entry name" value="Thiamin pyrophosphokinase, catalytic domain"/>
    <property type="match status" value="1"/>
</dbReference>
<organism evidence="5 6">
    <name type="scientific">Muraenolepis orangiensis</name>
    <name type="common">Patagonian moray cod</name>
    <dbReference type="NCBI Taxonomy" id="630683"/>
    <lineage>
        <taxon>Eukaryota</taxon>
        <taxon>Metazoa</taxon>
        <taxon>Chordata</taxon>
        <taxon>Craniata</taxon>
        <taxon>Vertebrata</taxon>
        <taxon>Euteleostomi</taxon>
        <taxon>Actinopterygii</taxon>
        <taxon>Neopterygii</taxon>
        <taxon>Teleostei</taxon>
        <taxon>Neoteleostei</taxon>
        <taxon>Acanthomorphata</taxon>
        <taxon>Zeiogadaria</taxon>
        <taxon>Gadariae</taxon>
        <taxon>Gadiformes</taxon>
        <taxon>Muraenolepidoidei</taxon>
        <taxon>Muraenolepididae</taxon>
        <taxon>Muraenolepis</taxon>
    </lineage>
</organism>
<reference evidence="5" key="1">
    <citation type="submission" date="2022-07" db="EMBL/GenBank/DDBJ databases">
        <title>Chromosome-level genome of Muraenolepis orangiensis.</title>
        <authorList>
            <person name="Kim J."/>
        </authorList>
    </citation>
    <scope>NUCLEOTIDE SEQUENCE</scope>
    <source>
        <strain evidence="5">KU_S4_2022</strain>
        <tissue evidence="5">Muscle</tissue>
    </source>
</reference>
<proteinExistence type="predicted"/>
<dbReference type="InterPro" id="IPR036371">
    <property type="entry name" value="TPK_B1-bd_sf"/>
</dbReference>
<accession>A0A9Q0IU43</accession>
<dbReference type="OrthoDB" id="25149at2759"/>
<evidence type="ECO:0000256" key="2">
    <source>
        <dbReference type="ARBA" id="ARBA00022741"/>
    </source>
</evidence>
<dbReference type="PANTHER" id="PTHR13622:SF8">
    <property type="entry name" value="THIAMIN PYROPHOSPHOKINASE 1"/>
    <property type="match status" value="1"/>
</dbReference>
<keyword evidence="4" id="KW-0067">ATP-binding</keyword>
<comment type="caution">
    <text evidence="5">The sequence shown here is derived from an EMBL/GenBank/DDBJ whole genome shotgun (WGS) entry which is preliminary data.</text>
</comment>
<evidence type="ECO:0000256" key="4">
    <source>
        <dbReference type="ARBA" id="ARBA00022840"/>
    </source>
</evidence>
<dbReference type="EMBL" id="JANIIK010000037">
    <property type="protein sequence ID" value="KAJ3610974.1"/>
    <property type="molecule type" value="Genomic_DNA"/>
</dbReference>
<dbReference type="GO" id="GO:0005524">
    <property type="term" value="F:ATP binding"/>
    <property type="evidence" value="ECO:0007669"/>
    <property type="project" value="UniProtKB-KW"/>
</dbReference>
<keyword evidence="3" id="KW-0418">Kinase</keyword>
<evidence type="ECO:0000313" key="5">
    <source>
        <dbReference type="EMBL" id="KAJ3610974.1"/>
    </source>
</evidence>
<dbReference type="AlphaFoldDB" id="A0A9Q0IU43"/>
<evidence type="ECO:0000256" key="1">
    <source>
        <dbReference type="ARBA" id="ARBA00022679"/>
    </source>
</evidence>
<sequence>MCVILARWSHGFPHLRGWLRDKGGGGGVCLLVSRRLPLHANDARVDAIVALGGLAGRLDQTMASVETLYHGLSITRLPLSIIQGTNDQVLQFGKLVSTSNTYEPVATGDPRKPVTVTTDQPLLWSMGIGQDRE</sequence>
<dbReference type="SUPFAM" id="SSF63862">
    <property type="entry name" value="Thiamin pyrophosphokinase, substrate-binding domain"/>
    <property type="match status" value="1"/>
</dbReference>
<dbReference type="GO" id="GO:0004788">
    <property type="term" value="F:thiamine diphosphokinase activity"/>
    <property type="evidence" value="ECO:0007669"/>
    <property type="project" value="InterPro"/>
</dbReference>
<dbReference type="InterPro" id="IPR036759">
    <property type="entry name" value="TPK_catalytic_sf"/>
</dbReference>
<evidence type="ECO:0000256" key="3">
    <source>
        <dbReference type="ARBA" id="ARBA00022777"/>
    </source>
</evidence>
<keyword evidence="6" id="KW-1185">Reference proteome</keyword>
<name>A0A9Q0IU43_9TELE</name>
<protein>
    <submittedName>
        <fullName evidence="5">Uncharacterized protein</fullName>
    </submittedName>
</protein>
<dbReference type="SUPFAM" id="SSF63999">
    <property type="entry name" value="Thiamin pyrophosphokinase, catalytic domain"/>
    <property type="match status" value="1"/>
</dbReference>
<dbReference type="GO" id="GO:0009229">
    <property type="term" value="P:thiamine diphosphate biosynthetic process"/>
    <property type="evidence" value="ECO:0007669"/>
    <property type="project" value="InterPro"/>
</dbReference>
<gene>
    <name evidence="5" type="ORF">NHX12_020990</name>
</gene>
<dbReference type="GO" id="GO:0016301">
    <property type="term" value="F:kinase activity"/>
    <property type="evidence" value="ECO:0007669"/>
    <property type="project" value="UniProtKB-KW"/>
</dbReference>
<dbReference type="Proteomes" id="UP001148018">
    <property type="component" value="Unassembled WGS sequence"/>
</dbReference>
<dbReference type="PANTHER" id="PTHR13622">
    <property type="entry name" value="THIAMIN PYROPHOSPHOKINASE"/>
    <property type="match status" value="1"/>
</dbReference>
<keyword evidence="2" id="KW-0547">Nucleotide-binding</keyword>
<dbReference type="Gene3D" id="2.60.120.320">
    <property type="entry name" value="Thiamin pyrophosphokinase, thiamin-binding domain"/>
    <property type="match status" value="1"/>
</dbReference>